<dbReference type="SUPFAM" id="SSF48350">
    <property type="entry name" value="GTPase activation domain, GAP"/>
    <property type="match status" value="1"/>
</dbReference>
<dbReference type="Gene3D" id="1.10.555.10">
    <property type="entry name" value="Rho GTPase activation protein"/>
    <property type="match status" value="1"/>
</dbReference>
<dbReference type="GO" id="GO:0031267">
    <property type="term" value="F:small GTPase binding"/>
    <property type="evidence" value="ECO:0007669"/>
    <property type="project" value="InterPro"/>
</dbReference>
<evidence type="ECO:0000259" key="2">
    <source>
        <dbReference type="PROSITE" id="PS50238"/>
    </source>
</evidence>
<keyword evidence="4" id="KW-1185">Reference proteome</keyword>
<dbReference type="OrthoDB" id="10033734at2759"/>
<dbReference type="InterPro" id="IPR008936">
    <property type="entry name" value="Rho_GTPase_activation_prot"/>
</dbReference>
<feature type="compositionally biased region" description="Basic residues" evidence="1">
    <location>
        <begin position="8"/>
        <end position="28"/>
    </location>
</feature>
<dbReference type="InterPro" id="IPR000198">
    <property type="entry name" value="RhoGAP_dom"/>
</dbReference>
<dbReference type="Pfam" id="PF00620">
    <property type="entry name" value="RhoGAP"/>
    <property type="match status" value="1"/>
</dbReference>
<protein>
    <recommendedName>
        <fullName evidence="2">Rho-GAP domain-containing protein</fullName>
    </recommendedName>
</protein>
<feature type="domain" description="Rho-GAP" evidence="2">
    <location>
        <begin position="62"/>
        <end position="265"/>
    </location>
</feature>
<organism evidence="3 4">
    <name type="scientific">Caenorhabditis auriculariae</name>
    <dbReference type="NCBI Taxonomy" id="2777116"/>
    <lineage>
        <taxon>Eukaryota</taxon>
        <taxon>Metazoa</taxon>
        <taxon>Ecdysozoa</taxon>
        <taxon>Nematoda</taxon>
        <taxon>Chromadorea</taxon>
        <taxon>Rhabditida</taxon>
        <taxon>Rhabditina</taxon>
        <taxon>Rhabditomorpha</taxon>
        <taxon>Rhabditoidea</taxon>
        <taxon>Rhabditidae</taxon>
        <taxon>Peloderinae</taxon>
        <taxon>Caenorhabditis</taxon>
    </lineage>
</organism>
<evidence type="ECO:0000256" key="1">
    <source>
        <dbReference type="SAM" id="MobiDB-lite"/>
    </source>
</evidence>
<proteinExistence type="predicted"/>
<gene>
    <name evidence="3" type="ORF">CAUJ_LOCUS6763</name>
</gene>
<dbReference type="Proteomes" id="UP000835052">
    <property type="component" value="Unassembled WGS sequence"/>
</dbReference>
<dbReference type="SMART" id="SM00324">
    <property type="entry name" value="RhoGAP"/>
    <property type="match status" value="1"/>
</dbReference>
<feature type="region of interest" description="Disordered" evidence="1">
    <location>
        <begin position="1"/>
        <end position="42"/>
    </location>
</feature>
<dbReference type="PANTHER" id="PTHR12783">
    <property type="entry name" value="RALA BINDING PROTEIN 1 RALBP1"/>
    <property type="match status" value="1"/>
</dbReference>
<evidence type="ECO:0000313" key="3">
    <source>
        <dbReference type="EMBL" id="CAD6190844.1"/>
    </source>
</evidence>
<reference evidence="3" key="1">
    <citation type="submission" date="2020-10" db="EMBL/GenBank/DDBJ databases">
        <authorList>
            <person name="Kikuchi T."/>
        </authorList>
    </citation>
    <scope>NUCLEOTIDE SEQUENCE</scope>
    <source>
        <strain evidence="3">NKZ352</strain>
    </source>
</reference>
<dbReference type="AlphaFoldDB" id="A0A8S1H606"/>
<dbReference type="GO" id="GO:0007264">
    <property type="term" value="P:small GTPase-mediated signal transduction"/>
    <property type="evidence" value="ECO:0007669"/>
    <property type="project" value="InterPro"/>
</dbReference>
<comment type="caution">
    <text evidence="3">The sequence shown here is derived from an EMBL/GenBank/DDBJ whole genome shotgun (WGS) entry which is preliminary data.</text>
</comment>
<dbReference type="InterPro" id="IPR039767">
    <property type="entry name" value="RALBP1"/>
</dbReference>
<dbReference type="EMBL" id="CAJGYM010000018">
    <property type="protein sequence ID" value="CAD6190844.1"/>
    <property type="molecule type" value="Genomic_DNA"/>
</dbReference>
<sequence length="266" mass="29938">MLDEPEKKKKGPLRLVSRKSTRKMLGKWKKLDNGEKSDNESFNGSIEETFSATLERRKVFGLPLREAVDADPSLDGVRLPSFFRYSIDFIEEHGLSLEGIYRVSPPKSRLDELERRANAGESLTFADAHDAAGLIKRFLRQLPEPLLPVEFERLAETCRCNLYMASTPSSSVFCRCGAATAMRDVFASLEVERSTLTTYVFLHARHVVQNERENKMGIPALGLLLQTILDMSRKLVCFCLNAIKPFDDGIVDGASYILDADAQIFK</sequence>
<evidence type="ECO:0000313" key="4">
    <source>
        <dbReference type="Proteomes" id="UP000835052"/>
    </source>
</evidence>
<dbReference type="GO" id="GO:0005096">
    <property type="term" value="F:GTPase activator activity"/>
    <property type="evidence" value="ECO:0007669"/>
    <property type="project" value="InterPro"/>
</dbReference>
<accession>A0A8S1H606</accession>
<feature type="compositionally biased region" description="Basic and acidic residues" evidence="1">
    <location>
        <begin position="29"/>
        <end position="39"/>
    </location>
</feature>
<dbReference type="PROSITE" id="PS50238">
    <property type="entry name" value="RHOGAP"/>
    <property type="match status" value="1"/>
</dbReference>
<name>A0A8S1H606_9PELO</name>
<dbReference type="PANTHER" id="PTHR12783:SF5">
    <property type="entry name" value="RALA-BINDING PROTEIN 1"/>
    <property type="match status" value="1"/>
</dbReference>